<feature type="compositionally biased region" description="Basic and acidic residues" evidence="1">
    <location>
        <begin position="88"/>
        <end position="105"/>
    </location>
</feature>
<proteinExistence type="predicted"/>
<feature type="compositionally biased region" description="Gly residues" evidence="1">
    <location>
        <begin position="106"/>
        <end position="144"/>
    </location>
</feature>
<feature type="non-terminal residue" evidence="2">
    <location>
        <position position="1"/>
    </location>
</feature>
<feature type="compositionally biased region" description="Basic and acidic residues" evidence="1">
    <location>
        <begin position="30"/>
        <end position="47"/>
    </location>
</feature>
<sequence>ERGGRRRKGRGGEAGRSGGAATQGAGVAPVRREGDARAWKPEDDFNLDRLLGTDGGAGSGGESGDGKRKAVRTDMWGLPILNAGSLKDNGEDPDAYRSRGRDGGGRGRSGGGDRGFGGRSSGSGRGGSSRSGGGSGGSAAGGTGSRRKKAASGESAQATPAPNAGGTGSAGEGVSSGTKSRKKKKNGNSTAAFVRKKRL</sequence>
<name>A0ABS5CN77_9BACL</name>
<evidence type="ECO:0000256" key="1">
    <source>
        <dbReference type="SAM" id="MobiDB-lite"/>
    </source>
</evidence>
<comment type="caution">
    <text evidence="2">The sequence shown here is derived from an EMBL/GenBank/DDBJ whole genome shotgun (WGS) entry which is preliminary data.</text>
</comment>
<feature type="compositionally biased region" description="Gly residues" evidence="1">
    <location>
        <begin position="53"/>
        <end position="63"/>
    </location>
</feature>
<reference evidence="2 3" key="1">
    <citation type="submission" date="2021-04" db="EMBL/GenBank/DDBJ databases">
        <title>Paenibacillus sp. DLE-14 whole genome sequence.</title>
        <authorList>
            <person name="Ham Y.J."/>
        </authorList>
    </citation>
    <scope>NUCLEOTIDE SEQUENCE [LARGE SCALE GENOMIC DNA]</scope>
    <source>
        <strain evidence="2 3">DLE-14</strain>
    </source>
</reference>
<evidence type="ECO:0008006" key="4">
    <source>
        <dbReference type="Google" id="ProtNLM"/>
    </source>
</evidence>
<dbReference type="Proteomes" id="UP000673394">
    <property type="component" value="Unassembled WGS sequence"/>
</dbReference>
<evidence type="ECO:0000313" key="2">
    <source>
        <dbReference type="EMBL" id="MBP3967320.1"/>
    </source>
</evidence>
<evidence type="ECO:0000313" key="3">
    <source>
        <dbReference type="Proteomes" id="UP000673394"/>
    </source>
</evidence>
<feature type="region of interest" description="Disordered" evidence="1">
    <location>
        <begin position="1"/>
        <end position="199"/>
    </location>
</feature>
<keyword evidence="3" id="KW-1185">Reference proteome</keyword>
<protein>
    <recommendedName>
        <fullName evidence="4">DEAD/DEAH box helicase</fullName>
    </recommendedName>
</protein>
<gene>
    <name evidence="2" type="ORF">I8J30_32120</name>
</gene>
<dbReference type="EMBL" id="JAGKSP010000038">
    <property type="protein sequence ID" value="MBP3967320.1"/>
    <property type="molecule type" value="Genomic_DNA"/>
</dbReference>
<accession>A0ABS5CN77</accession>
<organism evidence="2 3">
    <name type="scientific">Paenibacillus lignilyticus</name>
    <dbReference type="NCBI Taxonomy" id="1172615"/>
    <lineage>
        <taxon>Bacteria</taxon>
        <taxon>Bacillati</taxon>
        <taxon>Bacillota</taxon>
        <taxon>Bacilli</taxon>
        <taxon>Bacillales</taxon>
        <taxon>Paenibacillaceae</taxon>
        <taxon>Paenibacillus</taxon>
    </lineage>
</organism>